<keyword evidence="1" id="KW-1133">Transmembrane helix</keyword>
<keyword evidence="3" id="KW-1185">Reference proteome</keyword>
<evidence type="ECO:0000313" key="2">
    <source>
        <dbReference type="EMBL" id="GAA2157986.1"/>
    </source>
</evidence>
<gene>
    <name evidence="2" type="ORF">GCM10009760_60630</name>
</gene>
<keyword evidence="1" id="KW-0812">Transmembrane</keyword>
<organism evidence="2 3">
    <name type="scientific">Kitasatospora kazusensis</name>
    <dbReference type="NCBI Taxonomy" id="407974"/>
    <lineage>
        <taxon>Bacteria</taxon>
        <taxon>Bacillati</taxon>
        <taxon>Actinomycetota</taxon>
        <taxon>Actinomycetes</taxon>
        <taxon>Kitasatosporales</taxon>
        <taxon>Streptomycetaceae</taxon>
        <taxon>Kitasatospora</taxon>
    </lineage>
</organism>
<feature type="transmembrane region" description="Helical" evidence="1">
    <location>
        <begin position="43"/>
        <end position="64"/>
    </location>
</feature>
<keyword evidence="1" id="KW-0472">Membrane</keyword>
<dbReference type="Proteomes" id="UP001422759">
    <property type="component" value="Unassembled WGS sequence"/>
</dbReference>
<dbReference type="RefSeq" id="WP_344469459.1">
    <property type="nucleotide sequence ID" value="NZ_BAAANT010000064.1"/>
</dbReference>
<evidence type="ECO:0000313" key="3">
    <source>
        <dbReference type="Proteomes" id="UP001422759"/>
    </source>
</evidence>
<protein>
    <submittedName>
        <fullName evidence="2">Uncharacterized protein</fullName>
    </submittedName>
</protein>
<reference evidence="2 3" key="1">
    <citation type="journal article" date="2019" name="Int. J. Syst. Evol. Microbiol.">
        <title>The Global Catalogue of Microorganisms (GCM) 10K type strain sequencing project: providing services to taxonomists for standard genome sequencing and annotation.</title>
        <authorList>
            <consortium name="The Broad Institute Genomics Platform"/>
            <consortium name="The Broad Institute Genome Sequencing Center for Infectious Disease"/>
            <person name="Wu L."/>
            <person name="Ma J."/>
        </authorList>
    </citation>
    <scope>NUCLEOTIDE SEQUENCE [LARGE SCALE GENOMIC DNA]</scope>
    <source>
        <strain evidence="2 3">JCM 14560</strain>
    </source>
</reference>
<accession>A0ABN3AB95</accession>
<dbReference type="EMBL" id="BAAANT010000064">
    <property type="protein sequence ID" value="GAA2157986.1"/>
    <property type="molecule type" value="Genomic_DNA"/>
</dbReference>
<evidence type="ECO:0000256" key="1">
    <source>
        <dbReference type="SAM" id="Phobius"/>
    </source>
</evidence>
<proteinExistence type="predicted"/>
<comment type="caution">
    <text evidence="2">The sequence shown here is derived from an EMBL/GenBank/DDBJ whole genome shotgun (WGS) entry which is preliminary data.</text>
</comment>
<sequence>MSPRLGSSADLLIATAVTVTVSVGAGLLVTLPLGDGASFSTRAALFMFTACPMVMVCVSASEPFMRRAARRRARDTRRRG</sequence>
<name>A0ABN3AB95_9ACTN</name>
<feature type="transmembrane region" description="Helical" evidence="1">
    <location>
        <begin position="12"/>
        <end position="31"/>
    </location>
</feature>